<evidence type="ECO:0000259" key="2">
    <source>
        <dbReference type="PROSITE" id="PS52015"/>
    </source>
</evidence>
<keyword evidence="1" id="KW-0732">Signal</keyword>
<dbReference type="AlphaFoldDB" id="A0A1M6MPG2"/>
<name>A0A1M6MPG2_9BACT</name>
<accession>A0A1M6MPG2</accession>
<evidence type="ECO:0000313" key="3">
    <source>
        <dbReference type="EMBL" id="SHJ85347.1"/>
    </source>
</evidence>
<feature type="domain" description="TonB C-terminal" evidence="2">
    <location>
        <begin position="177"/>
        <end position="265"/>
    </location>
</feature>
<feature type="chain" id="PRO_5013268860" description="TonB C-terminal domain-containing protein" evidence="1">
    <location>
        <begin position="23"/>
        <end position="265"/>
    </location>
</feature>
<evidence type="ECO:0000313" key="4">
    <source>
        <dbReference type="Proteomes" id="UP000184418"/>
    </source>
</evidence>
<dbReference type="STRING" id="1121955.SAMN02745146_0353"/>
<protein>
    <recommendedName>
        <fullName evidence="2">TonB C-terminal domain-containing protein</fullName>
    </recommendedName>
</protein>
<dbReference type="Proteomes" id="UP000184418">
    <property type="component" value="Unassembled WGS sequence"/>
</dbReference>
<dbReference type="InterPro" id="IPR037682">
    <property type="entry name" value="TonB_C"/>
</dbReference>
<gene>
    <name evidence="3" type="ORF">SAMN02745146_0353</name>
</gene>
<keyword evidence="4" id="KW-1185">Reference proteome</keyword>
<dbReference type="GO" id="GO:0055085">
    <property type="term" value="P:transmembrane transport"/>
    <property type="evidence" value="ECO:0007669"/>
    <property type="project" value="InterPro"/>
</dbReference>
<sequence>MPLLCFFFLLACSLLVPHIASAQRLISVCAPDTSLGRWVAITEKRLIRYAGCAEEITCLECATVPEQLGGVALTDYFRQQLPPLQVQALTGMVLLDLNLDAAGVVCCRIIDNLTDQPHAQIRALHLDQVVARMPAWRPVRVDGRSVSSSTALRLVFRGQQGVKAEPFFPGGLHPMFTDTSGLRQSGWTFVTHPRVVSLDGQPGYVEFTFSISATGIIHSVTTTRTNASAAQESACRRALEGAQLQPTAGPTRATSSYYTFIFPGR</sequence>
<reference evidence="3 4" key="1">
    <citation type="submission" date="2016-11" db="EMBL/GenBank/DDBJ databases">
        <authorList>
            <person name="Jaros S."/>
            <person name="Januszkiewicz K."/>
            <person name="Wedrychowicz H."/>
        </authorList>
    </citation>
    <scope>NUCLEOTIDE SEQUENCE [LARGE SCALE GENOMIC DNA]</scope>
    <source>
        <strain evidence="3 4">DSM 21074</strain>
    </source>
</reference>
<evidence type="ECO:0000256" key="1">
    <source>
        <dbReference type="SAM" id="SignalP"/>
    </source>
</evidence>
<feature type="signal peptide" evidence="1">
    <location>
        <begin position="1"/>
        <end position="22"/>
    </location>
</feature>
<organism evidence="3 4">
    <name type="scientific">Hymenobacter daecheongensis DSM 21074</name>
    <dbReference type="NCBI Taxonomy" id="1121955"/>
    <lineage>
        <taxon>Bacteria</taxon>
        <taxon>Pseudomonadati</taxon>
        <taxon>Bacteroidota</taxon>
        <taxon>Cytophagia</taxon>
        <taxon>Cytophagales</taxon>
        <taxon>Hymenobacteraceae</taxon>
        <taxon>Hymenobacter</taxon>
    </lineage>
</organism>
<dbReference type="EMBL" id="FQYN01000014">
    <property type="protein sequence ID" value="SHJ85347.1"/>
    <property type="molecule type" value="Genomic_DNA"/>
</dbReference>
<dbReference type="PROSITE" id="PS52015">
    <property type="entry name" value="TONB_CTD"/>
    <property type="match status" value="1"/>
</dbReference>
<proteinExistence type="predicted"/>